<sequence length="167" mass="17233">MKKSEIFLELLLGVTALGALVAGGALFAFSSFVMPALRSVDAHTAITSMQAINVEAPRSALMLPLVGSAFTAIAAGIWAAISRPDGWVLAVVGCVGVLASFAVTAIYHVPRNDAFASVSTTDAAAWASYEAGWTMWNHVRVGLYLLSGIVLAVAAVLPATNAVDTAQ</sequence>
<evidence type="ECO:0000256" key="1">
    <source>
        <dbReference type="SAM" id="Phobius"/>
    </source>
</evidence>
<feature type="transmembrane region" description="Helical" evidence="1">
    <location>
        <begin position="60"/>
        <end position="81"/>
    </location>
</feature>
<dbReference type="Pfam" id="PF08592">
    <property type="entry name" value="Anthrone_oxy"/>
    <property type="match status" value="1"/>
</dbReference>
<comment type="caution">
    <text evidence="2">The sequence shown here is derived from an EMBL/GenBank/DDBJ whole genome shotgun (WGS) entry which is preliminary data.</text>
</comment>
<proteinExistence type="predicted"/>
<keyword evidence="1" id="KW-0812">Transmembrane</keyword>
<dbReference type="EMBL" id="NOVD01000010">
    <property type="protein sequence ID" value="PCK26210.1"/>
    <property type="molecule type" value="Genomic_DNA"/>
</dbReference>
<dbReference type="AlphaFoldDB" id="A0A2A5J9F1"/>
<keyword evidence="1" id="KW-1133">Transmembrane helix</keyword>
<dbReference type="Proteomes" id="UP000230886">
    <property type="component" value="Unassembled WGS sequence"/>
</dbReference>
<organism evidence="2 3">
    <name type="scientific">Rhodococcus qingshengii</name>
    <dbReference type="NCBI Taxonomy" id="334542"/>
    <lineage>
        <taxon>Bacteria</taxon>
        <taxon>Bacillati</taxon>
        <taxon>Actinomycetota</taxon>
        <taxon>Actinomycetes</taxon>
        <taxon>Mycobacteriales</taxon>
        <taxon>Nocardiaceae</taxon>
        <taxon>Rhodococcus</taxon>
        <taxon>Rhodococcus erythropolis group</taxon>
    </lineage>
</organism>
<evidence type="ECO:0000313" key="2">
    <source>
        <dbReference type="EMBL" id="PCK26210.1"/>
    </source>
</evidence>
<feature type="transmembrane region" description="Helical" evidence="1">
    <location>
        <begin position="6"/>
        <end position="29"/>
    </location>
</feature>
<feature type="transmembrane region" description="Helical" evidence="1">
    <location>
        <begin position="141"/>
        <end position="160"/>
    </location>
</feature>
<feature type="transmembrane region" description="Helical" evidence="1">
    <location>
        <begin position="87"/>
        <end position="107"/>
    </location>
</feature>
<gene>
    <name evidence="2" type="ORF">CHR55_16555</name>
</gene>
<reference evidence="2 3" key="1">
    <citation type="submission" date="2017-07" db="EMBL/GenBank/DDBJ databases">
        <title>Draft sequence of Rhodococcus enclensis 23b-28.</title>
        <authorList>
            <person name="Besaury L."/>
            <person name="Sancelme M."/>
            <person name="Amato P."/>
            <person name="Lallement A."/>
            <person name="Delort A.-M."/>
        </authorList>
    </citation>
    <scope>NUCLEOTIDE SEQUENCE [LARGE SCALE GENOMIC DNA]</scope>
    <source>
        <strain evidence="2 3">23b-28</strain>
    </source>
</reference>
<evidence type="ECO:0008006" key="4">
    <source>
        <dbReference type="Google" id="ProtNLM"/>
    </source>
</evidence>
<protein>
    <recommendedName>
        <fullName evidence="4">DUF1772 domain-containing protein</fullName>
    </recommendedName>
</protein>
<accession>A0A2A5J9F1</accession>
<keyword evidence="1" id="KW-0472">Membrane</keyword>
<evidence type="ECO:0000313" key="3">
    <source>
        <dbReference type="Proteomes" id="UP000230886"/>
    </source>
</evidence>
<dbReference type="InterPro" id="IPR013901">
    <property type="entry name" value="Anthrone_oxy"/>
</dbReference>
<name>A0A2A5J9F1_RHOSG</name>
<dbReference type="RefSeq" id="WP_099697754.1">
    <property type="nucleotide sequence ID" value="NZ_NOVD01000010.1"/>
</dbReference>